<keyword evidence="1" id="KW-0998">Cell outer membrane</keyword>
<protein>
    <recommendedName>
        <fullName evidence="1">LPS-assembly protein LptD</fullName>
    </recommendedName>
</protein>
<feature type="compositionally biased region" description="Low complexity" evidence="2">
    <location>
        <begin position="11"/>
        <end position="28"/>
    </location>
</feature>
<evidence type="ECO:0000256" key="2">
    <source>
        <dbReference type="SAM" id="MobiDB-lite"/>
    </source>
</evidence>
<dbReference type="Pfam" id="PF04453">
    <property type="entry name" value="LptD"/>
    <property type="match status" value="1"/>
</dbReference>
<keyword evidence="5" id="KW-1185">Reference proteome</keyword>
<comment type="caution">
    <text evidence="1">Lacks conserved residue(s) required for the propagation of feature annotation.</text>
</comment>
<evidence type="ECO:0000259" key="3">
    <source>
        <dbReference type="Pfam" id="PF04453"/>
    </source>
</evidence>
<sequence>MPAAPSSESGAVLAPPSEPLPLALTPELPRARPPAEGPTPVFVRAREIRGHQDREVEAEGDVEVRKLGITVNADRMTYDLPSDTVSARGNVRVQTDNALARGPELSLHLETQTGHMTAPRYMLAQEHARGEAAKAEFLGEDRMRLTDASYTTCGPGQDDWFIRAGELYIDRSANEGVARHARVEFMDVPLLYTPWISFPLSRARKSGLLAPSFGTTGNSGAELTLPYYWNIAPNYDATLTPRFMQKRGLQLGGEFRYLMPGYGGTLQAEYLAHDRVTDTNRSRLSVQHQQQFGNGLAGALNLQRVSDDNYFRDLSTLVAQTSQNLLPREGLLTYGVGGLSVLARVQRFQVLQDPLAPIIAPYNRQPQVNVAYSKLDFLGTDLRFTGEYADFRSTGLVSGRRFVIYPSVSLPLAASWGYFTPKAGVHYTRYSLDQTTLAFPDATGTVRPYASDATRTLPILSLDTGLVLERQAGLFGQDMLQTLEPRLYYLYVPYKDQSRLPSFDSAEADFNFAQIFSENRFSGQDRVSDANQLTVALTSRWLEPITGQERLRAMLGQRLSFRMPQVTLINAAPKDRRSDFLASLGGLIAPGWSLDSAWEYNPNLRHTQRYNLALRYAPQPGQVANFTYRFNRNDLRQLDASAQWPLAAQWHGVARWNYSLQDRRLLEGIAGVEYNKGCWAVRLVAHRFTTATQHTTNALFVQLELAGASSLGSNPLSLLRQSIAGFTPSEPQLGTYNLEDY</sequence>
<keyword evidence="1" id="KW-0732">Signal</keyword>
<feature type="region of interest" description="Disordered" evidence="2">
    <location>
        <begin position="1"/>
        <end position="39"/>
    </location>
</feature>
<dbReference type="RefSeq" id="WP_347308388.1">
    <property type="nucleotide sequence ID" value="NZ_JBAJEX010000006.1"/>
</dbReference>
<comment type="similarity">
    <text evidence="1">Belongs to the LptD family.</text>
</comment>
<dbReference type="InterPro" id="IPR050218">
    <property type="entry name" value="LptD"/>
</dbReference>
<comment type="subcellular location">
    <subcellularLocation>
        <location evidence="1">Cell outer membrane</location>
    </subcellularLocation>
</comment>
<dbReference type="HAMAP" id="MF_01411">
    <property type="entry name" value="LPS_assembly_LptD"/>
    <property type="match status" value="1"/>
</dbReference>
<evidence type="ECO:0000313" key="4">
    <source>
        <dbReference type="EMBL" id="MEO1767277.1"/>
    </source>
</evidence>
<evidence type="ECO:0000313" key="5">
    <source>
        <dbReference type="Proteomes" id="UP001482231"/>
    </source>
</evidence>
<comment type="function">
    <text evidence="1">Together with LptE, is involved in the assembly of lipopolysaccharide (LPS) at the surface of the outer membrane.</text>
</comment>
<organism evidence="4 5">
    <name type="scientific">Thiobacter aerophilum</name>
    <dbReference type="NCBI Taxonomy" id="3121275"/>
    <lineage>
        <taxon>Bacteria</taxon>
        <taxon>Pseudomonadati</taxon>
        <taxon>Pseudomonadota</taxon>
        <taxon>Betaproteobacteria</taxon>
        <taxon>Burkholderiales</taxon>
        <taxon>Thiobacteraceae</taxon>
        <taxon>Thiobacter</taxon>
    </lineage>
</organism>
<accession>A0ABV0EHI3</accession>
<dbReference type="PANTHER" id="PTHR30189">
    <property type="entry name" value="LPS-ASSEMBLY PROTEIN"/>
    <property type="match status" value="1"/>
</dbReference>
<name>A0ABV0EHI3_9BURK</name>
<reference evidence="4 5" key="1">
    <citation type="submission" date="2024-02" db="EMBL/GenBank/DDBJ databases">
        <title>New thermophilic sulfur-oxidizing bacteria from a hot springs of the Uzon caldera (Kamchatka, Russia).</title>
        <authorList>
            <person name="Dukat A.M."/>
            <person name="Elcheninov A.G."/>
            <person name="Frolov E.N."/>
        </authorList>
    </citation>
    <scope>NUCLEOTIDE SEQUENCE [LARGE SCALE GENOMIC DNA]</scope>
    <source>
        <strain evidence="4 5">AK1</strain>
    </source>
</reference>
<dbReference type="EMBL" id="JBAJEX010000006">
    <property type="protein sequence ID" value="MEO1767277.1"/>
    <property type="molecule type" value="Genomic_DNA"/>
</dbReference>
<feature type="domain" description="LptD C-terminal" evidence="3">
    <location>
        <begin position="279"/>
        <end position="650"/>
    </location>
</feature>
<evidence type="ECO:0000256" key="1">
    <source>
        <dbReference type="HAMAP-Rule" id="MF_01411"/>
    </source>
</evidence>
<dbReference type="Gene3D" id="2.60.450.10">
    <property type="entry name" value="Lipopolysaccharide (LPS) transport protein A like domain"/>
    <property type="match status" value="1"/>
</dbReference>
<comment type="caution">
    <text evidence="4">The sequence shown here is derived from an EMBL/GenBank/DDBJ whole genome shotgun (WGS) entry which is preliminary data.</text>
</comment>
<dbReference type="InterPro" id="IPR007543">
    <property type="entry name" value="LptD_C"/>
</dbReference>
<dbReference type="InterPro" id="IPR020889">
    <property type="entry name" value="LipoPS_assembly_LptD"/>
</dbReference>
<keyword evidence="1" id="KW-0472">Membrane</keyword>
<proteinExistence type="inferred from homology"/>
<gene>
    <name evidence="1" type="primary">lptD</name>
    <name evidence="4" type="ORF">V6E02_08640</name>
</gene>
<comment type="subunit">
    <text evidence="1">Component of the lipopolysaccharide transport and assembly complex. Interacts with LptE and LptA.</text>
</comment>
<dbReference type="PANTHER" id="PTHR30189:SF1">
    <property type="entry name" value="LPS-ASSEMBLY PROTEIN LPTD"/>
    <property type="match status" value="1"/>
</dbReference>
<dbReference type="Proteomes" id="UP001482231">
    <property type="component" value="Unassembled WGS sequence"/>
</dbReference>